<dbReference type="PANTHER" id="PTHR10663">
    <property type="entry name" value="GUANYL-NUCLEOTIDE EXCHANGE FACTOR"/>
    <property type="match status" value="1"/>
</dbReference>
<dbReference type="SMART" id="SM00233">
    <property type="entry name" value="PH"/>
    <property type="match status" value="1"/>
</dbReference>
<dbReference type="InParanoid" id="A0A151ZDQ0"/>
<dbReference type="InterPro" id="IPR001849">
    <property type="entry name" value="PH_domain"/>
</dbReference>
<dbReference type="FunFam" id="1.10.1000.11:FF:000002">
    <property type="entry name" value="Cytohesin 1"/>
    <property type="match status" value="1"/>
</dbReference>
<feature type="compositionally biased region" description="Low complexity" evidence="1">
    <location>
        <begin position="590"/>
        <end position="599"/>
    </location>
</feature>
<dbReference type="SUPFAM" id="SSF48425">
    <property type="entry name" value="Sec7 domain"/>
    <property type="match status" value="1"/>
</dbReference>
<dbReference type="InterPro" id="IPR011993">
    <property type="entry name" value="PH-like_dom_sf"/>
</dbReference>
<dbReference type="EMBL" id="LODT01000031">
    <property type="protein sequence ID" value="KYQ92083.1"/>
    <property type="molecule type" value="Genomic_DNA"/>
</dbReference>
<feature type="compositionally biased region" description="Polar residues" evidence="1">
    <location>
        <begin position="682"/>
        <end position="697"/>
    </location>
</feature>
<dbReference type="Gene3D" id="1.10.1000.11">
    <property type="entry name" value="Arf Nucleotide-binding Site Opener,domain 2"/>
    <property type="match status" value="1"/>
</dbReference>
<dbReference type="SUPFAM" id="SSF50729">
    <property type="entry name" value="PH domain-like"/>
    <property type="match status" value="1"/>
</dbReference>
<sequence>MLQKKIIQQQQQVIVNHSNILLSPSINTTTSNNSNSSISGSNTSYQSIFSSPFPNTNNSHHTEYLSFSPISDLTEMSDTSSLNGGGSSVTTPSGISTPTNTLVVDGAELNNKRQQLSSGLQSQQSSSSSLSNSTTNPILQESSSTEELNWSSLNIKMKAYSKYDSKRGSVLIEHLSEFNKLASSQIILGEEVEKESSPNLSERSENNNNLNQQAVSTPTSSQPSSSTPTPTPTTLDNLVLQGINLFNEKPKKGIEYFIQHKLLERKPELVAEFLHRCPLLNKKSIGDYLGDIDEFCIQTLESLIARFNFQDLDFDMALRQLLYCFLLPGEAQKIDRIMQKFANQFYKDNLKSGVFEDPDAVYMLAFALILLNTDVHNPQIKQKMSKAKFSRSLNGINSGKNLPLEYIEDIYDRIFADEIKMEPTATLFPYACKKGWLNIRVKGRVTDKWSRKWCILSDGTLYFFRKPTDTNPVRYLHPDTVITTQKEMKGRKNCFILNHSSPPISIQSLMSLKDPKNPQKSFNPQALFQQLATFGKEKKREAKFWDSVSERYQDQKAFDISMFNDSFDTDSVGSFDTLSESSNYYDDDVSTGSSVTSNSPLAQSQLQAEERKKQTAYSLRLGNRKTKDQLQEYENEYIQQSSTTTTTTTTTSVITTPPPTPNTTTTTTTTTPSKPPIPAKTYLNTPGTPNGSQTQPKPTFIKQGSSSLIRSSSISTFSTPNQSNISTANSIKSSNSSSSSTTNSAGSASISQQALDQQNKKSIEDIMKLQEKLIKSSKQQSTVILNADSKREMDSWIRLILSQFKNK</sequence>
<reference evidence="3 4" key="1">
    <citation type="submission" date="2015-12" db="EMBL/GenBank/DDBJ databases">
        <title>Dictyostelia acquired genes for synthesis and detection of signals that induce cell-type specialization by lateral gene transfer from prokaryotes.</title>
        <authorList>
            <person name="Gloeckner G."/>
            <person name="Schaap P."/>
        </authorList>
    </citation>
    <scope>NUCLEOTIDE SEQUENCE [LARGE SCALE GENOMIC DNA]</scope>
    <source>
        <strain evidence="3 4">TK</strain>
    </source>
</reference>
<dbReference type="OMA" id="KWSRKWC"/>
<evidence type="ECO:0000259" key="2">
    <source>
        <dbReference type="PROSITE" id="PS50190"/>
    </source>
</evidence>
<feature type="compositionally biased region" description="Polar residues" evidence="1">
    <location>
        <begin position="134"/>
        <end position="147"/>
    </location>
</feature>
<dbReference type="CDD" id="cd00171">
    <property type="entry name" value="Sec7"/>
    <property type="match status" value="1"/>
</dbReference>
<proteinExistence type="predicted"/>
<dbReference type="InterPro" id="IPR023394">
    <property type="entry name" value="Sec7_C_sf"/>
</dbReference>
<dbReference type="PANTHER" id="PTHR10663:SF399">
    <property type="entry name" value="ARF GUANYL-NUCLEOTIDE EXCHANGE FACTOR-RELATED"/>
    <property type="match status" value="1"/>
</dbReference>
<evidence type="ECO:0000313" key="3">
    <source>
        <dbReference type="EMBL" id="KYQ92083.1"/>
    </source>
</evidence>
<accession>A0A151ZDQ0</accession>
<dbReference type="Pfam" id="PF00169">
    <property type="entry name" value="PH"/>
    <property type="match status" value="1"/>
</dbReference>
<dbReference type="FunCoup" id="A0A151ZDQ0">
    <property type="interactions" value="530"/>
</dbReference>
<dbReference type="Gene3D" id="2.30.29.30">
    <property type="entry name" value="Pleckstrin-homology domain (PH domain)/Phosphotyrosine-binding domain (PTB)"/>
    <property type="match status" value="1"/>
</dbReference>
<dbReference type="InterPro" id="IPR035999">
    <property type="entry name" value="Sec7_dom_sf"/>
</dbReference>
<dbReference type="SMART" id="SM00222">
    <property type="entry name" value="Sec7"/>
    <property type="match status" value="1"/>
</dbReference>
<feature type="compositionally biased region" description="Low complexity" evidence="1">
    <location>
        <begin position="114"/>
        <end position="133"/>
    </location>
</feature>
<keyword evidence="4" id="KW-1185">Reference proteome</keyword>
<dbReference type="Gene3D" id="1.10.220.20">
    <property type="match status" value="1"/>
</dbReference>
<feature type="region of interest" description="Disordered" evidence="1">
    <location>
        <begin position="638"/>
        <end position="756"/>
    </location>
</feature>
<dbReference type="AlphaFoldDB" id="A0A151ZDQ0"/>
<feature type="region of interest" description="Disordered" evidence="1">
    <location>
        <begin position="114"/>
        <end position="147"/>
    </location>
</feature>
<feature type="region of interest" description="Disordered" evidence="1">
    <location>
        <begin position="192"/>
        <end position="234"/>
    </location>
</feature>
<feature type="region of interest" description="Disordered" evidence="1">
    <location>
        <begin position="586"/>
        <end position="615"/>
    </location>
</feature>
<feature type="compositionally biased region" description="Low complexity" evidence="1">
    <location>
        <begin position="641"/>
        <end position="655"/>
    </location>
</feature>
<name>A0A151ZDQ0_TIELA</name>
<feature type="compositionally biased region" description="Low complexity" evidence="1">
    <location>
        <begin position="662"/>
        <end position="672"/>
    </location>
</feature>
<dbReference type="Pfam" id="PF01369">
    <property type="entry name" value="Sec7"/>
    <property type="match status" value="1"/>
</dbReference>
<feature type="compositionally biased region" description="Low complexity" evidence="1">
    <location>
        <begin position="197"/>
        <end position="234"/>
    </location>
</feature>
<dbReference type="STRING" id="361077.A0A151ZDQ0"/>
<dbReference type="PROSITE" id="PS50190">
    <property type="entry name" value="SEC7"/>
    <property type="match status" value="1"/>
</dbReference>
<organism evidence="3 4">
    <name type="scientific">Tieghemostelium lacteum</name>
    <name type="common">Slime mold</name>
    <name type="synonym">Dictyostelium lacteum</name>
    <dbReference type="NCBI Taxonomy" id="361077"/>
    <lineage>
        <taxon>Eukaryota</taxon>
        <taxon>Amoebozoa</taxon>
        <taxon>Evosea</taxon>
        <taxon>Eumycetozoa</taxon>
        <taxon>Dictyostelia</taxon>
        <taxon>Dictyosteliales</taxon>
        <taxon>Raperosteliaceae</taxon>
        <taxon>Tieghemostelium</taxon>
    </lineage>
</organism>
<protein>
    <submittedName>
        <fullName evidence="3">Pleckstrin (PH) domain-containing protein</fullName>
    </submittedName>
</protein>
<dbReference type="Proteomes" id="UP000076078">
    <property type="component" value="Unassembled WGS sequence"/>
</dbReference>
<evidence type="ECO:0000256" key="1">
    <source>
        <dbReference type="SAM" id="MobiDB-lite"/>
    </source>
</evidence>
<evidence type="ECO:0000313" key="4">
    <source>
        <dbReference type="Proteomes" id="UP000076078"/>
    </source>
</evidence>
<comment type="caution">
    <text evidence="3">The sequence shown here is derived from an EMBL/GenBank/DDBJ whole genome shotgun (WGS) entry which is preliminary data.</text>
</comment>
<feature type="domain" description="SEC7" evidence="2">
    <location>
        <begin position="228"/>
        <end position="417"/>
    </location>
</feature>
<dbReference type="GO" id="GO:0005085">
    <property type="term" value="F:guanyl-nucleotide exchange factor activity"/>
    <property type="evidence" value="ECO:0007669"/>
    <property type="project" value="InterPro"/>
</dbReference>
<gene>
    <name evidence="3" type="ORF">DLAC_06920</name>
</gene>
<feature type="compositionally biased region" description="Low complexity" evidence="1">
    <location>
        <begin position="705"/>
        <end position="751"/>
    </location>
</feature>
<dbReference type="OrthoDB" id="430364at2759"/>
<feature type="region of interest" description="Disordered" evidence="1">
    <location>
        <begin position="76"/>
        <end position="100"/>
    </location>
</feature>
<dbReference type="InterPro" id="IPR000904">
    <property type="entry name" value="Sec7_dom"/>
</dbReference>
<dbReference type="GO" id="GO:0032012">
    <property type="term" value="P:regulation of ARF protein signal transduction"/>
    <property type="evidence" value="ECO:0007669"/>
    <property type="project" value="InterPro"/>
</dbReference>